<keyword evidence="3" id="KW-1185">Reference proteome</keyword>
<sequence length="102" mass="11973">MMGSQSRWGWSRSETERLVRLQAVVRGWLLRRKVNWIPARDLEAVLKDLDQRDKGLRRLVAYLVFFLLFFGILILESDVTFQHSVETGITKFINQEGTIGHR</sequence>
<reference evidence="2 3" key="1">
    <citation type="journal article" date="2010" name="Nature">
        <title>The Ectocarpus genome and the independent evolution of multicellularity in brown algae.</title>
        <authorList>
            <person name="Cock J.M."/>
            <person name="Sterck L."/>
            <person name="Rouze P."/>
            <person name="Scornet D."/>
            <person name="Allen A.E."/>
            <person name="Amoutzias G."/>
            <person name="Anthouard V."/>
            <person name="Artiguenave F."/>
            <person name="Aury J.M."/>
            <person name="Badger J.H."/>
            <person name="Beszteri B."/>
            <person name="Billiau K."/>
            <person name="Bonnet E."/>
            <person name="Bothwell J.H."/>
            <person name="Bowler C."/>
            <person name="Boyen C."/>
            <person name="Brownlee C."/>
            <person name="Carrano C.J."/>
            <person name="Charrier B."/>
            <person name="Cho G.Y."/>
            <person name="Coelho S.M."/>
            <person name="Collen J."/>
            <person name="Corre E."/>
            <person name="Da Silva C."/>
            <person name="Delage L."/>
            <person name="Delaroque N."/>
            <person name="Dittami S.M."/>
            <person name="Doulbeau S."/>
            <person name="Elias M."/>
            <person name="Farnham G."/>
            <person name="Gachon C.M."/>
            <person name="Gschloessl B."/>
            <person name="Heesch S."/>
            <person name="Jabbari K."/>
            <person name="Jubin C."/>
            <person name="Kawai H."/>
            <person name="Kimura K."/>
            <person name="Kloareg B."/>
            <person name="Kupper F.C."/>
            <person name="Lang D."/>
            <person name="Le Bail A."/>
            <person name="Leblanc C."/>
            <person name="Lerouge P."/>
            <person name="Lohr M."/>
            <person name="Lopez P.J."/>
            <person name="Martens C."/>
            <person name="Maumus F."/>
            <person name="Michel G."/>
            <person name="Miranda-Saavedra D."/>
            <person name="Morales J."/>
            <person name="Moreau H."/>
            <person name="Motomura T."/>
            <person name="Nagasato C."/>
            <person name="Napoli C.A."/>
            <person name="Nelson D.R."/>
            <person name="Nyvall-Collen P."/>
            <person name="Peters A.F."/>
            <person name="Pommier C."/>
            <person name="Potin P."/>
            <person name="Poulain J."/>
            <person name="Quesneville H."/>
            <person name="Read B."/>
            <person name="Rensing S.A."/>
            <person name="Ritter A."/>
            <person name="Rousvoal S."/>
            <person name="Samanta M."/>
            <person name="Samson G."/>
            <person name="Schroeder D.C."/>
            <person name="Segurens B."/>
            <person name="Strittmatter M."/>
            <person name="Tonon T."/>
            <person name="Tregear J.W."/>
            <person name="Valentin K."/>
            <person name="von Dassow P."/>
            <person name="Yamagishi T."/>
            <person name="Van de Peer Y."/>
            <person name="Wincker P."/>
        </authorList>
    </citation>
    <scope>NUCLEOTIDE SEQUENCE [LARGE SCALE GENOMIC DNA]</scope>
    <source>
        <strain evidence="3">Ec32 / CCAP1310/4</strain>
    </source>
</reference>
<organism evidence="2 3">
    <name type="scientific">Ectocarpus siliculosus</name>
    <name type="common">Brown alga</name>
    <name type="synonym">Conferva siliculosa</name>
    <dbReference type="NCBI Taxonomy" id="2880"/>
    <lineage>
        <taxon>Eukaryota</taxon>
        <taxon>Sar</taxon>
        <taxon>Stramenopiles</taxon>
        <taxon>Ochrophyta</taxon>
        <taxon>PX clade</taxon>
        <taxon>Phaeophyceae</taxon>
        <taxon>Ectocarpales</taxon>
        <taxon>Ectocarpaceae</taxon>
        <taxon>Ectocarpus</taxon>
    </lineage>
</organism>
<gene>
    <name evidence="2" type="ORF">Esi_0049_0033</name>
</gene>
<dbReference type="Proteomes" id="UP000002630">
    <property type="component" value="Linkage Group LG14"/>
</dbReference>
<evidence type="ECO:0000256" key="1">
    <source>
        <dbReference type="SAM" id="Phobius"/>
    </source>
</evidence>
<dbReference type="EMBL" id="FN648696">
    <property type="protein sequence ID" value="CBJ48825.1"/>
    <property type="molecule type" value="Genomic_DNA"/>
</dbReference>
<proteinExistence type="predicted"/>
<evidence type="ECO:0000313" key="2">
    <source>
        <dbReference type="EMBL" id="CBJ48825.1"/>
    </source>
</evidence>
<dbReference type="InParanoid" id="D7G2W8"/>
<accession>D7G2W8</accession>
<dbReference type="EMBL" id="FN649739">
    <property type="protein sequence ID" value="CBJ48825.1"/>
    <property type="molecule type" value="Genomic_DNA"/>
</dbReference>
<dbReference type="PROSITE" id="PS50096">
    <property type="entry name" value="IQ"/>
    <property type="match status" value="1"/>
</dbReference>
<evidence type="ECO:0000313" key="3">
    <source>
        <dbReference type="Proteomes" id="UP000002630"/>
    </source>
</evidence>
<protein>
    <submittedName>
        <fullName evidence="2">Uncharacterized protein</fullName>
    </submittedName>
</protein>
<dbReference type="AlphaFoldDB" id="D7G2W8"/>
<keyword evidence="1" id="KW-0472">Membrane</keyword>
<keyword evidence="1" id="KW-0812">Transmembrane</keyword>
<keyword evidence="1" id="KW-1133">Transmembrane helix</keyword>
<name>D7G2W8_ECTSI</name>
<feature type="transmembrane region" description="Helical" evidence="1">
    <location>
        <begin position="59"/>
        <end position="75"/>
    </location>
</feature>